<accession>A0ABN2A390</accession>
<dbReference type="InterPro" id="IPR017475">
    <property type="entry name" value="EPS_sugar_tfrase"/>
</dbReference>
<keyword evidence="6 7" id="KW-0472">Membrane</keyword>
<feature type="domain" description="Bacterial sugar transferase" evidence="8">
    <location>
        <begin position="275"/>
        <end position="462"/>
    </location>
</feature>
<evidence type="ECO:0000313" key="9">
    <source>
        <dbReference type="EMBL" id="GAA1510188.1"/>
    </source>
</evidence>
<protein>
    <recommendedName>
        <fullName evidence="8">Bacterial sugar transferase domain-containing protein</fullName>
    </recommendedName>
</protein>
<dbReference type="Pfam" id="PF02397">
    <property type="entry name" value="Bac_transf"/>
    <property type="match status" value="1"/>
</dbReference>
<dbReference type="Proteomes" id="UP001500842">
    <property type="component" value="Unassembled WGS sequence"/>
</dbReference>
<sequence>MTVISARPTTRAATGRRTAVDVLAPLQRTGRLFVAADAVAAALAVLVASQVPGGVERGATGYLFVPLWVLAVAVTGEYRLTGGFVAHVRRLAAVALVVPTATLLTTEALSYPLSASTVTAVCVGSAALGALARRAAAVPHRVVVVGSSTTLPDLLARIRAARNRRFSVVGACVAAGDPILAADLDAVPTVSGLATCASAARANGADAVILAPDHAIPDDAVRRLRWALEEDGVGIFVWPGLATSPVGRTRLDLWDDVPLLHLGAPRRLGPSHAVKHVLDRAVAALALVVLAPILLALAVAVRLDSPGPAFFRQTRVGRGDAPFTMWKLRTMRQDADTTAVTLADLNEADGPLFKIQRDPRVTRVGRWLRRTSLDELPQLVNVALGQMSLVGPRPALPTEVEDYHPDVRHRLVVRPGMTGLWQVSGRADLSWEESVRLDQQYVDNWSLFLDARILLRTAGAVLGGRGAY</sequence>
<feature type="transmembrane region" description="Helical" evidence="7">
    <location>
        <begin position="281"/>
        <end position="303"/>
    </location>
</feature>
<comment type="caution">
    <text evidence="9">The sequence shown here is derived from an EMBL/GenBank/DDBJ whole genome shotgun (WGS) entry which is preliminary data.</text>
</comment>
<evidence type="ECO:0000256" key="7">
    <source>
        <dbReference type="SAM" id="Phobius"/>
    </source>
</evidence>
<gene>
    <name evidence="9" type="ORF">GCM10009788_13220</name>
</gene>
<keyword evidence="10" id="KW-1185">Reference proteome</keyword>
<dbReference type="EMBL" id="BAAAOR010000009">
    <property type="protein sequence ID" value="GAA1510188.1"/>
    <property type="molecule type" value="Genomic_DNA"/>
</dbReference>
<proteinExistence type="inferred from homology"/>
<keyword evidence="5 7" id="KW-1133">Transmembrane helix</keyword>
<keyword evidence="4 7" id="KW-0812">Transmembrane</keyword>
<comment type="similarity">
    <text evidence="2">Belongs to the bacterial sugar transferase family.</text>
</comment>
<evidence type="ECO:0000256" key="3">
    <source>
        <dbReference type="ARBA" id="ARBA00022679"/>
    </source>
</evidence>
<organism evidence="9 10">
    <name type="scientific">Nocardioides humi</name>
    <dbReference type="NCBI Taxonomy" id="449461"/>
    <lineage>
        <taxon>Bacteria</taxon>
        <taxon>Bacillati</taxon>
        <taxon>Actinomycetota</taxon>
        <taxon>Actinomycetes</taxon>
        <taxon>Propionibacteriales</taxon>
        <taxon>Nocardioidaceae</taxon>
        <taxon>Nocardioides</taxon>
    </lineage>
</organism>
<dbReference type="NCBIfam" id="TIGR03025">
    <property type="entry name" value="EPS_sugtrans"/>
    <property type="match status" value="1"/>
</dbReference>
<evidence type="ECO:0000256" key="1">
    <source>
        <dbReference type="ARBA" id="ARBA00004141"/>
    </source>
</evidence>
<evidence type="ECO:0000256" key="4">
    <source>
        <dbReference type="ARBA" id="ARBA00022692"/>
    </source>
</evidence>
<evidence type="ECO:0000256" key="6">
    <source>
        <dbReference type="ARBA" id="ARBA00023136"/>
    </source>
</evidence>
<dbReference type="InterPro" id="IPR003362">
    <property type="entry name" value="Bact_transf"/>
</dbReference>
<name>A0ABN2A390_9ACTN</name>
<evidence type="ECO:0000313" key="10">
    <source>
        <dbReference type="Proteomes" id="UP001500842"/>
    </source>
</evidence>
<dbReference type="PANTHER" id="PTHR30576">
    <property type="entry name" value="COLANIC BIOSYNTHESIS UDP-GLUCOSE LIPID CARRIER TRANSFERASE"/>
    <property type="match status" value="1"/>
</dbReference>
<evidence type="ECO:0000256" key="2">
    <source>
        <dbReference type="ARBA" id="ARBA00006464"/>
    </source>
</evidence>
<comment type="subcellular location">
    <subcellularLocation>
        <location evidence="1">Membrane</location>
        <topology evidence="1">Multi-pass membrane protein</topology>
    </subcellularLocation>
</comment>
<feature type="transmembrane region" description="Helical" evidence="7">
    <location>
        <begin position="32"/>
        <end position="53"/>
    </location>
</feature>
<reference evidence="9 10" key="1">
    <citation type="journal article" date="2019" name="Int. J. Syst. Evol. Microbiol.">
        <title>The Global Catalogue of Microorganisms (GCM) 10K type strain sequencing project: providing services to taxonomists for standard genome sequencing and annotation.</title>
        <authorList>
            <consortium name="The Broad Institute Genomics Platform"/>
            <consortium name="The Broad Institute Genome Sequencing Center for Infectious Disease"/>
            <person name="Wu L."/>
            <person name="Ma J."/>
        </authorList>
    </citation>
    <scope>NUCLEOTIDE SEQUENCE [LARGE SCALE GENOMIC DNA]</scope>
    <source>
        <strain evidence="9 10">JCM 14942</strain>
    </source>
</reference>
<evidence type="ECO:0000259" key="8">
    <source>
        <dbReference type="Pfam" id="PF02397"/>
    </source>
</evidence>
<keyword evidence="3" id="KW-0808">Transferase</keyword>
<dbReference type="RefSeq" id="WP_141004529.1">
    <property type="nucleotide sequence ID" value="NZ_BAAAOR010000009.1"/>
</dbReference>
<evidence type="ECO:0000256" key="5">
    <source>
        <dbReference type="ARBA" id="ARBA00022989"/>
    </source>
</evidence>
<dbReference type="PANTHER" id="PTHR30576:SF10">
    <property type="entry name" value="SLL5057 PROTEIN"/>
    <property type="match status" value="1"/>
</dbReference>
<feature type="transmembrane region" description="Helical" evidence="7">
    <location>
        <begin position="59"/>
        <end position="76"/>
    </location>
</feature>